<protein>
    <submittedName>
        <fullName evidence="1">YbaB/EbfC family nucleoid-associated protein</fullName>
    </submittedName>
</protein>
<reference evidence="1 2" key="1">
    <citation type="submission" date="2023-08" db="EMBL/GenBank/DDBJ databases">
        <title>Phytohabitans sansha sp. nov., isolated from marine sediment.</title>
        <authorList>
            <person name="Zhao Y."/>
            <person name="Yi K."/>
        </authorList>
    </citation>
    <scope>NUCLEOTIDE SEQUENCE [LARGE SCALE GENOMIC DNA]</scope>
    <source>
        <strain evidence="1 2">ZYX-F-186</strain>
    </source>
</reference>
<accession>A0ABU0ZQR4</accession>
<dbReference type="Proteomes" id="UP001230908">
    <property type="component" value="Unassembled WGS sequence"/>
</dbReference>
<proteinExistence type="predicted"/>
<dbReference type="InterPro" id="IPR004401">
    <property type="entry name" value="YbaB/EbfC"/>
</dbReference>
<keyword evidence="2" id="KW-1185">Reference proteome</keyword>
<dbReference type="InterPro" id="IPR036894">
    <property type="entry name" value="YbaB-like_sf"/>
</dbReference>
<evidence type="ECO:0000313" key="2">
    <source>
        <dbReference type="Proteomes" id="UP001230908"/>
    </source>
</evidence>
<comment type="caution">
    <text evidence="1">The sequence shown here is derived from an EMBL/GenBank/DDBJ whole genome shotgun (WGS) entry which is preliminary data.</text>
</comment>
<organism evidence="1 2">
    <name type="scientific">Phytohabitans maris</name>
    <dbReference type="NCBI Taxonomy" id="3071409"/>
    <lineage>
        <taxon>Bacteria</taxon>
        <taxon>Bacillati</taxon>
        <taxon>Actinomycetota</taxon>
        <taxon>Actinomycetes</taxon>
        <taxon>Micromonosporales</taxon>
        <taxon>Micromonosporaceae</taxon>
    </lineage>
</organism>
<dbReference type="Pfam" id="PF02575">
    <property type="entry name" value="YbaB_DNA_bd"/>
    <property type="match status" value="1"/>
</dbReference>
<name>A0ABU0ZQR4_9ACTN</name>
<evidence type="ECO:0000313" key="1">
    <source>
        <dbReference type="EMBL" id="MDQ7909371.1"/>
    </source>
</evidence>
<dbReference type="SUPFAM" id="SSF82607">
    <property type="entry name" value="YbaB-like"/>
    <property type="match status" value="1"/>
</dbReference>
<dbReference type="RefSeq" id="WP_308716629.1">
    <property type="nucleotide sequence ID" value="NZ_JAVHUY010000041.1"/>
</dbReference>
<sequence>MADATGPSRARDAQVETAFAVFAEEQRKLADFQRRMRDASTTVESPNKMVTATFDGRGELVRLTFNNTKYRGMAPTELASVITETLARGRSQAFNKIGEMAGGDVLPGVSFGDLAAGKVDLDKVVGTMMTSVLDLPAIARALKGEEVKPDGR</sequence>
<gene>
    <name evidence="1" type="ORF">RB614_33100</name>
</gene>
<dbReference type="EMBL" id="JAVHUY010000041">
    <property type="protein sequence ID" value="MDQ7909371.1"/>
    <property type="molecule type" value="Genomic_DNA"/>
</dbReference>
<dbReference type="Gene3D" id="3.30.1310.10">
    <property type="entry name" value="Nucleoid-associated protein YbaB-like domain"/>
    <property type="match status" value="1"/>
</dbReference>